<dbReference type="KEGG" id="gvi:glr1888"/>
<dbReference type="InParanoid" id="Q7NJE4"/>
<keyword evidence="1" id="KW-0732">Signal</keyword>
<dbReference type="EnsemblBacteria" id="BAC89829">
    <property type="protein sequence ID" value="BAC89829"/>
    <property type="gene ID" value="BAC89829"/>
</dbReference>
<evidence type="ECO:0000256" key="1">
    <source>
        <dbReference type="SAM" id="SignalP"/>
    </source>
</evidence>
<dbReference type="HOGENOM" id="CLU_119945_0_0_3"/>
<dbReference type="EMBL" id="BA000045">
    <property type="protein sequence ID" value="BAC89829.1"/>
    <property type="molecule type" value="Genomic_DNA"/>
</dbReference>
<reference evidence="2 3" key="1">
    <citation type="journal article" date="2003" name="DNA Res.">
        <title>Complete genome structure of Gloeobacter violaceus PCC 7421, a cyanobacterium that lacks thylakoids.</title>
        <authorList>
            <person name="Nakamura Y."/>
            <person name="Kaneko T."/>
            <person name="Sato S."/>
            <person name="Mimuro M."/>
            <person name="Miyashita H."/>
            <person name="Tsuchiya T."/>
            <person name="Sasamoto S."/>
            <person name="Watanabe A."/>
            <person name="Kawashima K."/>
            <person name="Kishida Y."/>
            <person name="Kiyokawa C."/>
            <person name="Kohara M."/>
            <person name="Matsumoto M."/>
            <person name="Matsuno A."/>
            <person name="Nakazaki N."/>
            <person name="Shimpo S."/>
            <person name="Takeuchi C."/>
            <person name="Yamada M."/>
            <person name="Tabata S."/>
        </authorList>
    </citation>
    <scope>NUCLEOTIDE SEQUENCE [LARGE SCALE GENOMIC DNA]</scope>
    <source>
        <strain evidence="3">ATCC 29082 / PCC 7421</strain>
    </source>
</reference>
<keyword evidence="3" id="KW-1185">Reference proteome</keyword>
<dbReference type="eggNOG" id="ENOG50331C9">
    <property type="taxonomic scope" value="Bacteria"/>
</dbReference>
<organism evidence="2 3">
    <name type="scientific">Gloeobacter violaceus (strain ATCC 29082 / PCC 7421)</name>
    <dbReference type="NCBI Taxonomy" id="251221"/>
    <lineage>
        <taxon>Bacteria</taxon>
        <taxon>Bacillati</taxon>
        <taxon>Cyanobacteriota</taxon>
        <taxon>Cyanophyceae</taxon>
        <taxon>Gloeobacterales</taxon>
        <taxon>Gloeobacteraceae</taxon>
        <taxon>Gloeobacter</taxon>
    </lineage>
</organism>
<name>Q7NJE4_GLOVI</name>
<reference evidence="2 3" key="2">
    <citation type="journal article" date="2003" name="DNA Res.">
        <title>Complete genome structure of Gloeobacter violaceus PCC 7421, a cyanobacterium that lacks thylakoids (supplement).</title>
        <authorList>
            <person name="Nakamura Y."/>
            <person name="Kaneko T."/>
            <person name="Sato S."/>
            <person name="Mimuro M."/>
            <person name="Miyashita H."/>
            <person name="Tsuchiya T."/>
            <person name="Sasamoto S."/>
            <person name="Watanabe A."/>
            <person name="Kawashima K."/>
            <person name="Kishida Y."/>
            <person name="Kiyokawa C."/>
            <person name="Kohara M."/>
            <person name="Matsumoto M."/>
            <person name="Matsuno A."/>
            <person name="Nakazaki N."/>
            <person name="Shimpo S."/>
            <person name="Takeuchi C."/>
            <person name="Yamada M."/>
            <person name="Tabata S."/>
        </authorList>
    </citation>
    <scope>NUCLEOTIDE SEQUENCE [LARGE SCALE GENOMIC DNA]</scope>
    <source>
        <strain evidence="3">ATCC 29082 / PCC 7421</strain>
    </source>
</reference>
<evidence type="ECO:0000313" key="3">
    <source>
        <dbReference type="Proteomes" id="UP000000557"/>
    </source>
</evidence>
<accession>Q7NJE4</accession>
<feature type="signal peptide" evidence="1">
    <location>
        <begin position="1"/>
        <end position="28"/>
    </location>
</feature>
<dbReference type="Proteomes" id="UP000000557">
    <property type="component" value="Chromosome"/>
</dbReference>
<dbReference type="RefSeq" id="WP_011141886.1">
    <property type="nucleotide sequence ID" value="NC_005125.1"/>
</dbReference>
<evidence type="ECO:0000313" key="2">
    <source>
        <dbReference type="EMBL" id="BAC89829.1"/>
    </source>
</evidence>
<dbReference type="OrthoDB" id="6196543at2"/>
<gene>
    <name evidence="2" type="ordered locus">glr1888</name>
</gene>
<sequence>MLTVSSSKLWAAAAALPMLLLGTAIAQAAPWTAAASTGVVDEEDLQLISANEGRVEVIGSAPVPATLNLRYNIVALDELVNLTSTSPIDLRARYRDNGSNARVELRLKAYNYETGVTTTLFNFDSNAFPANSSYQTQTECFFLGAPLDFTQNVYFIDALLTKSSSGGTASLATIALGFGSCSPQ</sequence>
<dbReference type="AlphaFoldDB" id="Q7NJE4"/>
<feature type="chain" id="PRO_5004290510" evidence="1">
    <location>
        <begin position="29"/>
        <end position="184"/>
    </location>
</feature>
<protein>
    <submittedName>
        <fullName evidence="2">Glr1888 protein</fullName>
    </submittedName>
</protein>
<proteinExistence type="predicted"/>